<feature type="repeat" description="ANK" evidence="1">
    <location>
        <begin position="417"/>
        <end position="449"/>
    </location>
</feature>
<accession>A0ABR3G4L7</accession>
<dbReference type="InterPro" id="IPR000719">
    <property type="entry name" value="Prot_kinase_dom"/>
</dbReference>
<keyword evidence="1" id="KW-0040">ANK repeat</keyword>
<sequence length="560" mass="61370">MAAGSRTLSRYKLASVFTDGATVVHTPDAQTWRTEQQLGSGPFGAVWCQREEESGQLRAVKIISKPRLNVRELEPLVKLRDRPDLFVVFLGWFEDPDTMHVAMEYMEHGDLAQYIKAYGAKAKTEARKITSQLLEALVVLHGRDICHRDLKPQNILIASISPVRIKLGDFGISKRVIESSLRSGDGIVWYQAPEQRGLLPKTMKYRQSCNRAVDLWALGVIVHEILTSEIPFLGNDKTSNAAAISQYCCGLDPFPSQSLRTSGVGETAREFVESLMVVDPGGRVSAANALKSAWLLETDPVAMERERLRSQLELLRIKVNAEFITLLFEEEDLTPIIKILLSDLGEIKVRNHLCQAVAMGYIEFVKLILITGKDAKFESQEEKQIWLQLAARNCHIDVMKLLIDHGANVNAMPANPRGRTALQIVSNCGDLDAMNFLLSRGADVNAAPGSSGGVTALQAAAEGGFADAINLLLSHGADVGVVPGSFADTTALQVAVMGGHLDAARALLVYGVDVDYVSLSYARKSPHMLALLKSYQKLPTFGVPTEKFVFSFLPCLSAVR</sequence>
<dbReference type="SUPFAM" id="SSF56112">
    <property type="entry name" value="Protein kinase-like (PK-like)"/>
    <property type="match status" value="1"/>
</dbReference>
<dbReference type="InterPro" id="IPR011009">
    <property type="entry name" value="Kinase-like_dom_sf"/>
</dbReference>
<proteinExistence type="predicted"/>
<evidence type="ECO:0000313" key="4">
    <source>
        <dbReference type="Proteomes" id="UP001447188"/>
    </source>
</evidence>
<organism evidence="3 4">
    <name type="scientific">Discina gigas</name>
    <dbReference type="NCBI Taxonomy" id="1032678"/>
    <lineage>
        <taxon>Eukaryota</taxon>
        <taxon>Fungi</taxon>
        <taxon>Dikarya</taxon>
        <taxon>Ascomycota</taxon>
        <taxon>Pezizomycotina</taxon>
        <taxon>Pezizomycetes</taxon>
        <taxon>Pezizales</taxon>
        <taxon>Discinaceae</taxon>
        <taxon>Discina</taxon>
    </lineage>
</organism>
<evidence type="ECO:0000313" key="3">
    <source>
        <dbReference type="EMBL" id="KAL0630869.1"/>
    </source>
</evidence>
<dbReference type="Pfam" id="PF12796">
    <property type="entry name" value="Ank_2"/>
    <property type="match status" value="2"/>
</dbReference>
<feature type="repeat" description="ANK" evidence="1">
    <location>
        <begin position="382"/>
        <end position="414"/>
    </location>
</feature>
<evidence type="ECO:0000259" key="2">
    <source>
        <dbReference type="PROSITE" id="PS50011"/>
    </source>
</evidence>
<reference evidence="3 4" key="1">
    <citation type="submission" date="2024-02" db="EMBL/GenBank/DDBJ databases">
        <title>Discinaceae phylogenomics.</title>
        <authorList>
            <person name="Dirks A.C."/>
            <person name="James T.Y."/>
        </authorList>
    </citation>
    <scope>NUCLEOTIDE SEQUENCE [LARGE SCALE GENOMIC DNA]</scope>
    <source>
        <strain evidence="3 4">ACD0624</strain>
    </source>
</reference>
<dbReference type="SMART" id="SM00248">
    <property type="entry name" value="ANK"/>
    <property type="match status" value="5"/>
</dbReference>
<dbReference type="SUPFAM" id="SSF48403">
    <property type="entry name" value="Ankyrin repeat"/>
    <property type="match status" value="1"/>
</dbReference>
<keyword evidence="4" id="KW-1185">Reference proteome</keyword>
<feature type="repeat" description="ANK" evidence="1">
    <location>
        <begin position="452"/>
        <end position="484"/>
    </location>
</feature>
<dbReference type="PROSITE" id="PS50088">
    <property type="entry name" value="ANK_REPEAT"/>
    <property type="match status" value="4"/>
</dbReference>
<comment type="caution">
    <text evidence="3">The sequence shown here is derived from an EMBL/GenBank/DDBJ whole genome shotgun (WGS) entry which is preliminary data.</text>
</comment>
<protein>
    <recommendedName>
        <fullName evidence="2">Protein kinase domain-containing protein</fullName>
    </recommendedName>
</protein>
<dbReference type="PROSITE" id="PS50297">
    <property type="entry name" value="ANK_REP_REGION"/>
    <property type="match status" value="4"/>
</dbReference>
<dbReference type="PROSITE" id="PS00108">
    <property type="entry name" value="PROTEIN_KINASE_ST"/>
    <property type="match status" value="1"/>
</dbReference>
<dbReference type="PROSITE" id="PS50011">
    <property type="entry name" value="PROTEIN_KINASE_DOM"/>
    <property type="match status" value="1"/>
</dbReference>
<dbReference type="InterPro" id="IPR008271">
    <property type="entry name" value="Ser/Thr_kinase_AS"/>
</dbReference>
<feature type="repeat" description="ANK" evidence="1">
    <location>
        <begin position="487"/>
        <end position="519"/>
    </location>
</feature>
<dbReference type="PANTHER" id="PTHR44167:SF24">
    <property type="entry name" value="SERINE_THREONINE-PROTEIN KINASE CHK2"/>
    <property type="match status" value="1"/>
</dbReference>
<dbReference type="Gene3D" id="1.10.510.10">
    <property type="entry name" value="Transferase(Phosphotransferase) domain 1"/>
    <property type="match status" value="1"/>
</dbReference>
<dbReference type="Proteomes" id="UP001447188">
    <property type="component" value="Unassembled WGS sequence"/>
</dbReference>
<name>A0ABR3G4L7_9PEZI</name>
<dbReference type="EMBL" id="JBBBZM010000355">
    <property type="protein sequence ID" value="KAL0630869.1"/>
    <property type="molecule type" value="Genomic_DNA"/>
</dbReference>
<feature type="domain" description="Protein kinase" evidence="2">
    <location>
        <begin position="32"/>
        <end position="295"/>
    </location>
</feature>
<dbReference type="Pfam" id="PF00069">
    <property type="entry name" value="Pkinase"/>
    <property type="match status" value="1"/>
</dbReference>
<dbReference type="SMART" id="SM00220">
    <property type="entry name" value="S_TKc"/>
    <property type="match status" value="1"/>
</dbReference>
<dbReference type="Gene3D" id="1.25.40.20">
    <property type="entry name" value="Ankyrin repeat-containing domain"/>
    <property type="match status" value="1"/>
</dbReference>
<dbReference type="InterPro" id="IPR002110">
    <property type="entry name" value="Ankyrin_rpt"/>
</dbReference>
<evidence type="ECO:0000256" key="1">
    <source>
        <dbReference type="PROSITE-ProRule" id="PRU00023"/>
    </source>
</evidence>
<gene>
    <name evidence="3" type="ORF">Q9L58_010282</name>
</gene>
<dbReference type="InterPro" id="IPR036770">
    <property type="entry name" value="Ankyrin_rpt-contain_sf"/>
</dbReference>
<dbReference type="PANTHER" id="PTHR44167">
    <property type="entry name" value="OVARIAN-SPECIFIC SERINE/THREONINE-PROTEIN KINASE LOK-RELATED"/>
    <property type="match status" value="1"/>
</dbReference>